<evidence type="ECO:0000313" key="10">
    <source>
        <dbReference type="Proteomes" id="UP000228593"/>
    </source>
</evidence>
<dbReference type="RefSeq" id="WP_099915691.1">
    <property type="nucleotide sequence ID" value="NZ_BMHS01000006.1"/>
</dbReference>
<keyword evidence="4" id="KW-0378">Hydrolase</keyword>
<evidence type="ECO:0000256" key="1">
    <source>
        <dbReference type="ARBA" id="ARBA00001947"/>
    </source>
</evidence>
<dbReference type="Pfam" id="PF01551">
    <property type="entry name" value="Peptidase_M23"/>
    <property type="match status" value="1"/>
</dbReference>
<dbReference type="PANTHER" id="PTHR21666">
    <property type="entry name" value="PEPTIDASE-RELATED"/>
    <property type="match status" value="1"/>
</dbReference>
<keyword evidence="10" id="KW-1185">Reference proteome</keyword>
<dbReference type="CDD" id="cd12797">
    <property type="entry name" value="M23_peptidase"/>
    <property type="match status" value="1"/>
</dbReference>
<feature type="domain" description="M23ase beta-sheet core" evidence="7">
    <location>
        <begin position="316"/>
        <end position="412"/>
    </location>
</feature>
<gene>
    <name evidence="9" type="ORF">CR103_09185</name>
</gene>
<dbReference type="EMBL" id="PDOB01000011">
    <property type="protein sequence ID" value="PIL40111.1"/>
    <property type="molecule type" value="Genomic_DNA"/>
</dbReference>
<protein>
    <submittedName>
        <fullName evidence="9">Peptidase M23</fullName>
    </submittedName>
</protein>
<dbReference type="InterPro" id="IPR050570">
    <property type="entry name" value="Cell_wall_metabolism_enzyme"/>
</dbReference>
<reference evidence="9 10" key="1">
    <citation type="submission" date="2017-10" db="EMBL/GenBank/DDBJ databases">
        <title>Massilia psychrophilum sp. nov., a novel purple-pigmented bacterium isolated from Tianshan glacier, Xinjiang Municipality, China.</title>
        <authorList>
            <person name="Wang H."/>
        </authorList>
    </citation>
    <scope>NUCLEOTIDE SEQUENCE [LARGE SCALE GENOMIC DNA]</scope>
    <source>
        <strain evidence="9 10">JCM 30813</strain>
    </source>
</reference>
<evidence type="ECO:0000256" key="3">
    <source>
        <dbReference type="ARBA" id="ARBA00022723"/>
    </source>
</evidence>
<dbReference type="Gene3D" id="2.70.70.10">
    <property type="entry name" value="Glucose Permease (Domain IIA)"/>
    <property type="match status" value="1"/>
</dbReference>
<dbReference type="InterPro" id="IPR016047">
    <property type="entry name" value="M23ase_b-sheet_dom"/>
</dbReference>
<comment type="cofactor">
    <cofactor evidence="1">
        <name>Zn(2+)</name>
        <dbReference type="ChEBI" id="CHEBI:29105"/>
    </cofactor>
</comment>
<evidence type="ECO:0000259" key="7">
    <source>
        <dbReference type="Pfam" id="PF01551"/>
    </source>
</evidence>
<dbReference type="Pfam" id="PF22310">
    <property type="entry name" value="NMB0315_dom_I"/>
    <property type="match status" value="1"/>
</dbReference>
<dbReference type="OrthoDB" id="9815245at2"/>
<name>A0A2G8T251_9BURK</name>
<dbReference type="GO" id="GO:0006508">
    <property type="term" value="P:proteolysis"/>
    <property type="evidence" value="ECO:0007669"/>
    <property type="project" value="UniProtKB-KW"/>
</dbReference>
<dbReference type="GO" id="GO:0004222">
    <property type="term" value="F:metalloendopeptidase activity"/>
    <property type="evidence" value="ECO:0007669"/>
    <property type="project" value="TreeGrafter"/>
</dbReference>
<comment type="caution">
    <text evidence="9">The sequence shown here is derived from an EMBL/GenBank/DDBJ whole genome shotgun (WGS) entry which is preliminary data.</text>
</comment>
<dbReference type="InterPro" id="IPR054512">
    <property type="entry name" value="NMB0315-like_N"/>
</dbReference>
<dbReference type="Proteomes" id="UP000228593">
    <property type="component" value="Unassembled WGS sequence"/>
</dbReference>
<feature type="domain" description="DD-carboxypeptidase/endopeptidase Mpg-like N-terminal" evidence="8">
    <location>
        <begin position="81"/>
        <end position="138"/>
    </location>
</feature>
<evidence type="ECO:0000256" key="6">
    <source>
        <dbReference type="ARBA" id="ARBA00023049"/>
    </source>
</evidence>
<dbReference type="AlphaFoldDB" id="A0A2G8T251"/>
<dbReference type="Gene3D" id="3.10.450.350">
    <property type="match status" value="2"/>
</dbReference>
<proteinExistence type="predicted"/>
<evidence type="ECO:0000256" key="4">
    <source>
        <dbReference type="ARBA" id="ARBA00022801"/>
    </source>
</evidence>
<keyword evidence="3" id="KW-0479">Metal-binding</keyword>
<keyword evidence="6" id="KW-0482">Metalloprotease</keyword>
<dbReference type="InterPro" id="IPR011055">
    <property type="entry name" value="Dup_hybrid_motif"/>
</dbReference>
<evidence type="ECO:0000313" key="9">
    <source>
        <dbReference type="EMBL" id="PIL40111.1"/>
    </source>
</evidence>
<keyword evidence="5" id="KW-0862">Zinc</keyword>
<sequence length="457" mass="49952">MNPTNKITGKSWTGLLGTTRKMRILSASALFLAVCAFGAAGVAPLAPDASDLPVKSIAQDLELPNLADQIAALQQKPQQFIHEEKVRSGDSLASLLSRLGVDDQDAARFIKSDRVAKGVMQLKTGKRVQAKTDQDGQMQWLRATVVDAQDNPVKTISITRKDDKFVAQETAPKLERRVEMRARTITNSLYSATDANTDGGKLPDTIVAQIIEMFSTSIDFRSDLKRGDHFNVVYETFWQDGEMVRTGRILAGEFVNRGVTYQSVWFEDPLSKAGGGYYTLDGKALKKAFLKSPLEFSRISSGFSMRSHPISGSWKAHKGIDFAAALGTPIRASGDGVIEFKGVSGGYGNMVVIKHWAKYSTAYAHMSRFPQGLRKGSKISQGDIIGYVGSTGWSTGAHLHYEFRVNNEARDPNALAVIVQAPLTSAELARFKNSATDMTHRFALLRPGIKTTTLASR</sequence>
<keyword evidence="2" id="KW-0645">Protease</keyword>
<dbReference type="SUPFAM" id="SSF51261">
    <property type="entry name" value="Duplicated hybrid motif"/>
    <property type="match status" value="1"/>
</dbReference>
<evidence type="ECO:0000259" key="8">
    <source>
        <dbReference type="Pfam" id="PF22310"/>
    </source>
</evidence>
<organism evidence="9 10">
    <name type="scientific">Massilia psychrophila</name>
    <dbReference type="NCBI Taxonomy" id="1603353"/>
    <lineage>
        <taxon>Bacteria</taxon>
        <taxon>Pseudomonadati</taxon>
        <taxon>Pseudomonadota</taxon>
        <taxon>Betaproteobacteria</taxon>
        <taxon>Burkholderiales</taxon>
        <taxon>Oxalobacteraceae</taxon>
        <taxon>Telluria group</taxon>
        <taxon>Massilia</taxon>
    </lineage>
</organism>
<dbReference type="PANTHER" id="PTHR21666:SF288">
    <property type="entry name" value="CELL DIVISION PROTEIN YTFB"/>
    <property type="match status" value="1"/>
</dbReference>
<evidence type="ECO:0000256" key="5">
    <source>
        <dbReference type="ARBA" id="ARBA00022833"/>
    </source>
</evidence>
<accession>A0A2G8T251</accession>
<dbReference type="GO" id="GO:0046872">
    <property type="term" value="F:metal ion binding"/>
    <property type="evidence" value="ECO:0007669"/>
    <property type="project" value="UniProtKB-KW"/>
</dbReference>
<evidence type="ECO:0000256" key="2">
    <source>
        <dbReference type="ARBA" id="ARBA00022670"/>
    </source>
</evidence>